<protein>
    <submittedName>
        <fullName evidence="1">HIR complex subunit</fullName>
    </submittedName>
</protein>
<dbReference type="Proteomes" id="UP001150581">
    <property type="component" value="Unassembled WGS sequence"/>
</dbReference>
<sequence length="964" mass="103669">MRISKPEWLRHDADKKKLTAIFSVDFHPSGTRLATGGMDNKIRIWNTVAITQAQAQAQAETPRLLSTLTSHSGAVLCVRFSHGQGQYLASGADDMVVLIWEKDHEAALGNMQGEGTETWRPLRRLTGHESDVCDLAWSPGNRYLATCGLDNVIFIWDARTFERLHKLTAHTQFVKGLAFDPAGRFLASQSDDKTLRIWRTSDWTLHATIGGPFEDNIFSTYFRRPSWSPDGDCVAAANAANGKVPVAAVISRDTWAADLSFVGHRAAIEAVRFNPSVFAPPTDAAARATVCAAGGQDRGVSVWLTSQHMPITAATGLFSGNIMDLAWHTHTQDSPTSASASDNVVALLAACSYDGTVALLEFTQEELGTPIAAEEQEAMLIKHGWTGSKPTSEQQRAEGPVLVESVSQVRLEDQGAVLSKVPRQSRIAQIMGGLLADGDKILSEPQDRTSAEPKDPQPVATAMPVPVRTKDGKKRVAPVFVRSLGSVTNILEPRAPETRAPEPRAQAAGSLVVPVSAERQPVDAPLWIEARALGTRQPRNSSGGKSHAVTLGPQSLIHSQSISAARVHLTAPRVLTQLTHQRNGARLIAYNQLHSSRLVSTTQPAAAAPAGAAAAPSGGHSWSKHLSCAIVALATNDRVTAVGGSDGSLHWFDAQSGARLAPALMGEAHAAHLVVNHKFCLLLDCVGQLTVWDVEAMRALVDHVSIAPLLYTAELSRPSLPVAPSTDGDGDEQRPPKRHKPTVALTAVDVGAEGAPLVSFSDGRSYTYHERLKTWVRVACPTDHQASDHYVRLPPATPLAVVGATVQAHRRTTDTPLGYLQELGARQFEATARANATAASSFSVAAVAKLDAAAKTSVTLDHLEHLLRSSTAIGSSADVIKHADLLARYLAKSNDQERVKYWLSDLLGPPLAKGLLPEDVQWDGQMASVPKRQLLERMLPILAANNRRLQSLVTEYAEALDKLR</sequence>
<name>A0ACC1ITK6_9FUNG</name>
<dbReference type="EMBL" id="JANBPG010000068">
    <property type="protein sequence ID" value="KAJ1900647.1"/>
    <property type="molecule type" value="Genomic_DNA"/>
</dbReference>
<keyword evidence="2" id="KW-1185">Reference proteome</keyword>
<gene>
    <name evidence="1" type="primary">HIR1</name>
    <name evidence="1" type="ORF">LPJ66_001339</name>
</gene>
<accession>A0ACC1ITK6</accession>
<evidence type="ECO:0000313" key="1">
    <source>
        <dbReference type="EMBL" id="KAJ1900647.1"/>
    </source>
</evidence>
<comment type="caution">
    <text evidence="1">The sequence shown here is derived from an EMBL/GenBank/DDBJ whole genome shotgun (WGS) entry which is preliminary data.</text>
</comment>
<organism evidence="1 2">
    <name type="scientific">Kickxella alabastrina</name>
    <dbReference type="NCBI Taxonomy" id="61397"/>
    <lineage>
        <taxon>Eukaryota</taxon>
        <taxon>Fungi</taxon>
        <taxon>Fungi incertae sedis</taxon>
        <taxon>Zoopagomycota</taxon>
        <taxon>Kickxellomycotina</taxon>
        <taxon>Kickxellomycetes</taxon>
        <taxon>Kickxellales</taxon>
        <taxon>Kickxellaceae</taxon>
        <taxon>Kickxella</taxon>
    </lineage>
</organism>
<reference evidence="1" key="1">
    <citation type="submission" date="2022-07" db="EMBL/GenBank/DDBJ databases">
        <title>Phylogenomic reconstructions and comparative analyses of Kickxellomycotina fungi.</title>
        <authorList>
            <person name="Reynolds N.K."/>
            <person name="Stajich J.E."/>
            <person name="Barry K."/>
            <person name="Grigoriev I.V."/>
            <person name="Crous P."/>
            <person name="Smith M.E."/>
        </authorList>
    </citation>
    <scope>NUCLEOTIDE SEQUENCE</scope>
    <source>
        <strain evidence="1">Benny 63K</strain>
    </source>
</reference>
<proteinExistence type="predicted"/>
<evidence type="ECO:0000313" key="2">
    <source>
        <dbReference type="Proteomes" id="UP001150581"/>
    </source>
</evidence>